<proteinExistence type="predicted"/>
<accession>A0A6J7WPV5</accession>
<dbReference type="EMBL" id="LR798261">
    <property type="protein sequence ID" value="CAB5218732.1"/>
    <property type="molecule type" value="Genomic_DNA"/>
</dbReference>
<sequence>MKKLLALLLLTASVSAMAQHGYGFRPHGYYGGGWGWVAPTVIGGVVGYEIARSQQPVVIQQQPIVIQQPQQLCSPWTETQQPDGTITRTRTCSQ</sequence>
<protein>
    <submittedName>
        <fullName evidence="1">Uncharacterized protein</fullName>
    </submittedName>
</protein>
<name>A0A6J7WPV5_9CAUD</name>
<evidence type="ECO:0000313" key="1">
    <source>
        <dbReference type="EMBL" id="CAB5218732.1"/>
    </source>
</evidence>
<reference evidence="1" key="1">
    <citation type="submission" date="2020-05" db="EMBL/GenBank/DDBJ databases">
        <authorList>
            <person name="Chiriac C."/>
            <person name="Salcher M."/>
            <person name="Ghai R."/>
            <person name="Kavagutti S V."/>
        </authorList>
    </citation>
    <scope>NUCLEOTIDE SEQUENCE</scope>
</reference>
<gene>
    <name evidence="1" type="ORF">UFOVP218_99</name>
</gene>
<organism evidence="1">
    <name type="scientific">uncultured Caudovirales phage</name>
    <dbReference type="NCBI Taxonomy" id="2100421"/>
    <lineage>
        <taxon>Viruses</taxon>
        <taxon>Duplodnaviria</taxon>
        <taxon>Heunggongvirae</taxon>
        <taxon>Uroviricota</taxon>
        <taxon>Caudoviricetes</taxon>
        <taxon>Peduoviridae</taxon>
        <taxon>Maltschvirus</taxon>
        <taxon>Maltschvirus maltsch</taxon>
    </lineage>
</organism>